<dbReference type="AlphaFoldDB" id="A0A8S9RHK3"/>
<evidence type="ECO:0000313" key="2">
    <source>
        <dbReference type="EMBL" id="KAF3572383.1"/>
    </source>
</evidence>
<gene>
    <name evidence="2" type="ORF">F2Q69_00063846</name>
</gene>
<dbReference type="InterPro" id="IPR041469">
    <property type="entry name" value="Subtilisin-like_FN3"/>
</dbReference>
<evidence type="ECO:0000313" key="3">
    <source>
        <dbReference type="Proteomes" id="UP000712600"/>
    </source>
</evidence>
<comment type="caution">
    <text evidence="2">The sequence shown here is derived from an EMBL/GenBank/DDBJ whole genome shotgun (WGS) entry which is preliminary data.</text>
</comment>
<evidence type="ECO:0000259" key="1">
    <source>
        <dbReference type="Pfam" id="PF17766"/>
    </source>
</evidence>
<dbReference type="Pfam" id="PF17766">
    <property type="entry name" value="fn3_6"/>
    <property type="match status" value="1"/>
</dbReference>
<dbReference type="Gene3D" id="2.60.40.2310">
    <property type="match status" value="1"/>
</dbReference>
<protein>
    <recommendedName>
        <fullName evidence="1">Subtilisin-like protease fibronectin type-III domain-containing protein</fullName>
    </recommendedName>
</protein>
<name>A0A8S9RHK3_BRACR</name>
<organism evidence="2 3">
    <name type="scientific">Brassica cretica</name>
    <name type="common">Mustard</name>
    <dbReference type="NCBI Taxonomy" id="69181"/>
    <lineage>
        <taxon>Eukaryota</taxon>
        <taxon>Viridiplantae</taxon>
        <taxon>Streptophyta</taxon>
        <taxon>Embryophyta</taxon>
        <taxon>Tracheophyta</taxon>
        <taxon>Spermatophyta</taxon>
        <taxon>Magnoliopsida</taxon>
        <taxon>eudicotyledons</taxon>
        <taxon>Gunneridae</taxon>
        <taxon>Pentapetalae</taxon>
        <taxon>rosids</taxon>
        <taxon>malvids</taxon>
        <taxon>Brassicales</taxon>
        <taxon>Brassicaceae</taxon>
        <taxon>Brassiceae</taxon>
        <taxon>Brassica</taxon>
    </lineage>
</organism>
<reference evidence="2" key="1">
    <citation type="submission" date="2019-12" db="EMBL/GenBank/DDBJ databases">
        <title>Genome sequencing and annotation of Brassica cretica.</title>
        <authorList>
            <person name="Studholme D.J."/>
            <person name="Sarris P."/>
        </authorList>
    </citation>
    <scope>NUCLEOTIDE SEQUENCE</scope>
    <source>
        <strain evidence="2">PFS-109/04</strain>
        <tissue evidence="2">Leaf</tissue>
    </source>
</reference>
<dbReference type="Proteomes" id="UP000712600">
    <property type="component" value="Unassembled WGS sequence"/>
</dbReference>
<dbReference type="EMBL" id="QGKX02000095">
    <property type="protein sequence ID" value="KAF3572383.1"/>
    <property type="molecule type" value="Genomic_DNA"/>
</dbReference>
<accession>A0A8S9RHK3</accession>
<feature type="domain" description="Subtilisin-like protease fibronectin type-III" evidence="1">
    <location>
        <begin position="2"/>
        <end position="50"/>
    </location>
</feature>
<proteinExistence type="predicted"/>
<sequence length="58" mass="6589">MITRRVASAGSPSSIYSVNDKAPDGVKVIVSLKRLVFSHVDQTLSYRVWVWLPLWRDS</sequence>